<dbReference type="EMBL" id="CP047340">
    <property type="protein sequence ID" value="QIF91960.1"/>
    <property type="molecule type" value="Genomic_DNA"/>
</dbReference>
<protein>
    <submittedName>
        <fullName evidence="2">Uncharacterized protein</fullName>
    </submittedName>
</protein>
<organism evidence="2 5">
    <name type="scientific">Proteus terrae subsp. cibarius</name>
    <dbReference type="NCBI Taxonomy" id="626774"/>
    <lineage>
        <taxon>Bacteria</taxon>
        <taxon>Pseudomonadati</taxon>
        <taxon>Pseudomonadota</taxon>
        <taxon>Gammaproteobacteria</taxon>
        <taxon>Enterobacterales</taxon>
        <taxon>Morganellaceae</taxon>
        <taxon>Proteus</taxon>
    </lineage>
</organism>
<name>A0A8I1BPD6_9GAMM</name>
<dbReference type="Pfam" id="PF09480">
    <property type="entry name" value="PrgH"/>
    <property type="match status" value="1"/>
</dbReference>
<keyword evidence="1" id="KW-0812">Transmembrane</keyword>
<evidence type="ECO:0000313" key="5">
    <source>
        <dbReference type="Proteomes" id="UP000612266"/>
    </source>
</evidence>
<accession>A0A8I1BPD6</accession>
<dbReference type="InterPro" id="IPR019029">
    <property type="entry name" value="T3SS_PrgH/EprH-like"/>
</dbReference>
<dbReference type="AlphaFoldDB" id="A0A8I1BPD6"/>
<dbReference type="GO" id="GO:0016020">
    <property type="term" value="C:membrane"/>
    <property type="evidence" value="ECO:0007669"/>
    <property type="project" value="InterPro"/>
</dbReference>
<evidence type="ECO:0000313" key="4">
    <source>
        <dbReference type="Proteomes" id="UP000501338"/>
    </source>
</evidence>
<dbReference type="Proteomes" id="UP000612266">
    <property type="component" value="Unassembled WGS sequence"/>
</dbReference>
<keyword evidence="1" id="KW-0472">Membrane</keyword>
<keyword evidence="1" id="KW-1133">Transmembrane helix</keyword>
<reference evidence="3 4" key="1">
    <citation type="submission" date="2020-01" db="EMBL/GenBank/DDBJ databases">
        <title>The genomic epidemiology of tigecycline resistance gene tet(X) variants in a swine farm in China.</title>
        <authorList>
            <person name="Peng K."/>
            <person name="Li R."/>
        </authorList>
    </citation>
    <scope>NUCLEOTIDE SEQUENCE [LARGE SCALE GENOMIC DNA]</scope>
    <source>
        <strain evidence="3 4">ZF1</strain>
    </source>
</reference>
<dbReference type="Proteomes" id="UP000501338">
    <property type="component" value="Chromosome"/>
</dbReference>
<evidence type="ECO:0000313" key="3">
    <source>
        <dbReference type="EMBL" id="QIF91960.1"/>
    </source>
</evidence>
<keyword evidence="4" id="KW-1185">Reference proteome</keyword>
<sequence>MFYYIYILSGPLKGATVPLPPNHYSFFLQNKEPYDNKEENENRVLYIPCDNKECEKKLAIILDENNSENNKYKIESSFLSKEVDKEYSLSLEKPVYFNDIPIFLVSKKSDFSLNSSHFKKNKMPLITRKKIFTLLMLFILVLITFLFYINNPKEKSTTSIISKSLNFKGFQGKNGYYCIFDDSYSPSTEKNSLENNVFYIDKRKIENLIIENSYKKTHSIFKDKHKPIINFIYHNDKEKLKIIDAISSYFSKDCYPIIKEISISSIINDINELELTKTIGYTIEEKNNGLTFIFDDLLGKENKEKLDTYIKKQTTIFGRKFIFYRENISNPILKNKATLQEERGYIFLDNQHRYFPQG</sequence>
<evidence type="ECO:0000313" key="2">
    <source>
        <dbReference type="EMBL" id="MBG2915648.1"/>
    </source>
</evidence>
<dbReference type="RefSeq" id="WP_075673521.1">
    <property type="nucleotide sequence ID" value="NZ_CP045008.1"/>
</dbReference>
<evidence type="ECO:0000256" key="1">
    <source>
        <dbReference type="SAM" id="Phobius"/>
    </source>
</evidence>
<proteinExistence type="predicted"/>
<reference evidence="2" key="2">
    <citation type="submission" date="2020-11" db="EMBL/GenBank/DDBJ databases">
        <title>Enhanced detection system for hospital associated transmission using whole genome sequencing surveillance.</title>
        <authorList>
            <person name="Harrison L.H."/>
            <person name="Van Tyne D."/>
            <person name="Marsh J.W."/>
            <person name="Griffith M.P."/>
            <person name="Snyder D.J."/>
            <person name="Cooper V.S."/>
            <person name="Mustapha M."/>
        </authorList>
    </citation>
    <scope>NUCLEOTIDE SEQUENCE</scope>
    <source>
        <strain evidence="2">PR00070</strain>
    </source>
</reference>
<feature type="transmembrane region" description="Helical" evidence="1">
    <location>
        <begin position="131"/>
        <end position="149"/>
    </location>
</feature>
<dbReference type="EMBL" id="JADSJR010000023">
    <property type="protein sequence ID" value="MBG2915648.1"/>
    <property type="molecule type" value="Genomic_DNA"/>
</dbReference>
<gene>
    <name evidence="3" type="ORF">GTH23_18920</name>
    <name evidence="2" type="ORF">I4901_14875</name>
</gene>